<organism evidence="4 5">
    <name type="scientific">Hermanssonia centrifuga</name>
    <dbReference type="NCBI Taxonomy" id="98765"/>
    <lineage>
        <taxon>Eukaryota</taxon>
        <taxon>Fungi</taxon>
        <taxon>Dikarya</taxon>
        <taxon>Basidiomycota</taxon>
        <taxon>Agaricomycotina</taxon>
        <taxon>Agaricomycetes</taxon>
        <taxon>Polyporales</taxon>
        <taxon>Meruliaceae</taxon>
        <taxon>Hermanssonia</taxon>
    </lineage>
</organism>
<keyword evidence="5" id="KW-1185">Reference proteome</keyword>
<dbReference type="Gene3D" id="3.50.50.60">
    <property type="entry name" value="FAD/NAD(P)-binding domain"/>
    <property type="match status" value="2"/>
</dbReference>
<dbReference type="Pfam" id="PF07992">
    <property type="entry name" value="Pyr_redox_2"/>
    <property type="match status" value="1"/>
</dbReference>
<dbReference type="Proteomes" id="UP000309038">
    <property type="component" value="Unassembled WGS sequence"/>
</dbReference>
<evidence type="ECO:0000313" key="4">
    <source>
        <dbReference type="EMBL" id="THG96306.1"/>
    </source>
</evidence>
<evidence type="ECO:0000313" key="5">
    <source>
        <dbReference type="Proteomes" id="UP000309038"/>
    </source>
</evidence>
<name>A0A4S4KE95_9APHY</name>
<gene>
    <name evidence="4" type="ORF">EW026_g5501</name>
</gene>
<dbReference type="PANTHER" id="PTHR42877:SF7">
    <property type="entry name" value="FLAVIN-BINDING MONOOXYGENASE-RELATED"/>
    <property type="match status" value="1"/>
</dbReference>
<dbReference type="InterPro" id="IPR036188">
    <property type="entry name" value="FAD/NAD-bd_sf"/>
</dbReference>
<comment type="caution">
    <text evidence="4">The sequence shown here is derived from an EMBL/GenBank/DDBJ whole genome shotgun (WGS) entry which is preliminary data.</text>
</comment>
<feature type="region of interest" description="Disordered" evidence="2">
    <location>
        <begin position="1"/>
        <end position="36"/>
    </location>
</feature>
<dbReference type="SUPFAM" id="SSF51905">
    <property type="entry name" value="FAD/NAD(P)-binding domain"/>
    <property type="match status" value="1"/>
</dbReference>
<evidence type="ECO:0000256" key="2">
    <source>
        <dbReference type="SAM" id="MobiDB-lite"/>
    </source>
</evidence>
<dbReference type="InterPro" id="IPR023753">
    <property type="entry name" value="FAD/NAD-binding_dom"/>
</dbReference>
<proteinExistence type="inferred from homology"/>
<protein>
    <recommendedName>
        <fullName evidence="3">FAD/NAD(P)-binding domain-containing protein</fullName>
    </recommendedName>
</protein>
<dbReference type="InterPro" id="IPR051209">
    <property type="entry name" value="FAD-bind_Monooxygenase_sf"/>
</dbReference>
<feature type="domain" description="FAD/NAD(P)-binding" evidence="3">
    <location>
        <begin position="51"/>
        <end position="287"/>
    </location>
</feature>
<sequence>MSFIRHTARPEIPNMSAPSSNGIPTDTHGKLQEDYPPFQLGDSPIDDYPPFKVVVIGAGVSGIHAGIRFRQRVPNLSMSIYEKLDDVGGTWHANKYPHLHWIEYQFSYDRKTDWSSLYSTGSEIKSYLKSVVDRYALSPYINLQHEMTSARYNETTGKWHVRIKRLSSASSQTPSEPEEFEDTADLLFSGTGLLSRWSWPEIDGLQDFKGLRVHSGNWDLGGASWEDDVKEWKDKNVAVIGIGSTGLQVVSALQNKIGKLYNFARGRAWIAPPFVRDTFSQLLSRDLAAADENYVFTEDEKKALQDPELGERFRRELEQGMNSMHSITMRDTPLQGQARFDTSFLFPFPIIGRNGVDIREKWKPLPRSYLSVCVDEFPNWFFACGPNSVIGTGSVIIMLEHQVEYAVMAAMKMQRERLKSVEVKKEAVEDFDKILDQYFPRTVFSEKVRTWYKSGKEEGRVIALWPGSTLHALRALRHPRWEDFNYEKRDETTNRLCWLGGGMTVNEINGTGDRSWYLNDGYVDIPPLNASPSS</sequence>
<accession>A0A4S4KE95</accession>
<dbReference type="AlphaFoldDB" id="A0A4S4KE95"/>
<dbReference type="PRINTS" id="PR00368">
    <property type="entry name" value="FADPNR"/>
</dbReference>
<comment type="similarity">
    <text evidence="1">Belongs to the FAD-binding monooxygenase family.</text>
</comment>
<evidence type="ECO:0000256" key="1">
    <source>
        <dbReference type="ARBA" id="ARBA00010139"/>
    </source>
</evidence>
<reference evidence="4 5" key="1">
    <citation type="submission" date="2019-02" db="EMBL/GenBank/DDBJ databases">
        <title>Genome sequencing of the rare red list fungi Phlebia centrifuga.</title>
        <authorList>
            <person name="Buettner E."/>
            <person name="Kellner H."/>
        </authorList>
    </citation>
    <scope>NUCLEOTIDE SEQUENCE [LARGE SCALE GENOMIC DNA]</scope>
    <source>
        <strain evidence="4 5">DSM 108282</strain>
    </source>
</reference>
<dbReference type="GO" id="GO:0016491">
    <property type="term" value="F:oxidoreductase activity"/>
    <property type="evidence" value="ECO:0007669"/>
    <property type="project" value="InterPro"/>
</dbReference>
<evidence type="ECO:0000259" key="3">
    <source>
        <dbReference type="Pfam" id="PF07992"/>
    </source>
</evidence>
<dbReference type="EMBL" id="SGPJ01000245">
    <property type="protein sequence ID" value="THG96306.1"/>
    <property type="molecule type" value="Genomic_DNA"/>
</dbReference>
<dbReference type="PANTHER" id="PTHR42877">
    <property type="entry name" value="L-ORNITHINE N(5)-MONOOXYGENASE-RELATED"/>
    <property type="match status" value="1"/>
</dbReference>